<evidence type="ECO:0000313" key="1">
    <source>
        <dbReference type="Proteomes" id="UP000095287"/>
    </source>
</evidence>
<sequence length="71" mass="7922">MSNRYLNENERCGFISYETCFDILSDEDQCLTISGLGWITHNWSNIATLLVDQGDAGLDGVVVYEKEDGSV</sequence>
<dbReference type="Proteomes" id="UP000095287">
    <property type="component" value="Unplaced"/>
</dbReference>
<accession>A0A1I7YWK5</accession>
<reference evidence="2" key="1">
    <citation type="submission" date="2016-11" db="UniProtKB">
        <authorList>
            <consortium name="WormBaseParasite"/>
        </authorList>
    </citation>
    <scope>IDENTIFICATION</scope>
</reference>
<protein>
    <submittedName>
        <fullName evidence="2">DOMON domain-containing protein</fullName>
    </submittedName>
</protein>
<proteinExistence type="predicted"/>
<dbReference type="WBParaSite" id="L893_g20488.t1">
    <property type="protein sequence ID" value="L893_g20488.t1"/>
    <property type="gene ID" value="L893_g20488"/>
</dbReference>
<organism evidence="1 2">
    <name type="scientific">Steinernema glaseri</name>
    <dbReference type="NCBI Taxonomy" id="37863"/>
    <lineage>
        <taxon>Eukaryota</taxon>
        <taxon>Metazoa</taxon>
        <taxon>Ecdysozoa</taxon>
        <taxon>Nematoda</taxon>
        <taxon>Chromadorea</taxon>
        <taxon>Rhabditida</taxon>
        <taxon>Tylenchina</taxon>
        <taxon>Panagrolaimomorpha</taxon>
        <taxon>Strongyloidoidea</taxon>
        <taxon>Steinernematidae</taxon>
        <taxon>Steinernema</taxon>
    </lineage>
</organism>
<dbReference type="AlphaFoldDB" id="A0A1I7YWK5"/>
<name>A0A1I7YWK5_9BILA</name>
<evidence type="ECO:0000313" key="2">
    <source>
        <dbReference type="WBParaSite" id="L893_g20488.t1"/>
    </source>
</evidence>
<keyword evidence="1" id="KW-1185">Reference proteome</keyword>